<dbReference type="SUPFAM" id="SSF52540">
    <property type="entry name" value="P-loop containing nucleoside triphosphate hydrolases"/>
    <property type="match status" value="1"/>
</dbReference>
<dbReference type="AlphaFoldDB" id="R4PLB7"/>
<dbReference type="Gene3D" id="3.40.50.300">
    <property type="entry name" value="P-loop containing nucleotide triphosphate hydrolases"/>
    <property type="match status" value="1"/>
</dbReference>
<dbReference type="InterPro" id="IPR025158">
    <property type="entry name" value="Mg_chelat-rel_C"/>
</dbReference>
<protein>
    <submittedName>
        <fullName evidence="3">Putative bifunctional enzyme and transcriptional regulator</fullName>
    </submittedName>
</protein>
<dbReference type="HOGENOM" id="CLU_026145_1_1_0"/>
<dbReference type="Pfam" id="PF13541">
    <property type="entry name" value="ChlI"/>
    <property type="match status" value="1"/>
</dbReference>
<accession>R4PLB7</accession>
<dbReference type="InterPro" id="IPR027417">
    <property type="entry name" value="P-loop_NTPase"/>
</dbReference>
<dbReference type="PANTHER" id="PTHR32039">
    <property type="entry name" value="MAGNESIUM-CHELATASE SUBUNIT CHLI"/>
    <property type="match status" value="1"/>
</dbReference>
<dbReference type="NCBIfam" id="TIGR00368">
    <property type="entry name" value="YifB family Mg chelatase-like AAA ATPase"/>
    <property type="match status" value="1"/>
</dbReference>
<dbReference type="Pfam" id="PF01078">
    <property type="entry name" value="Mg_chelatase"/>
    <property type="match status" value="1"/>
</dbReference>
<dbReference type="InterPro" id="IPR004482">
    <property type="entry name" value="Mg_chelat-rel"/>
</dbReference>
<evidence type="ECO:0000256" key="1">
    <source>
        <dbReference type="ARBA" id="ARBA00006354"/>
    </source>
</evidence>
<dbReference type="CDD" id="cd00009">
    <property type="entry name" value="AAA"/>
    <property type="match status" value="1"/>
</dbReference>
<dbReference type="InterPro" id="IPR045006">
    <property type="entry name" value="CHLI-like"/>
</dbReference>
<dbReference type="STRING" id="1332188.L336_0683"/>
<dbReference type="KEGG" id="saal:L336_0683"/>
<dbReference type="Gene3D" id="3.30.230.10">
    <property type="match status" value="1"/>
</dbReference>
<dbReference type="SMART" id="SM00382">
    <property type="entry name" value="AAA"/>
    <property type="match status" value="1"/>
</dbReference>
<dbReference type="GO" id="GO:0005524">
    <property type="term" value="F:ATP binding"/>
    <property type="evidence" value="ECO:0007669"/>
    <property type="project" value="InterPro"/>
</dbReference>
<sequence>MVYYIHMGNVCKVLSVAPVGFEGHIIEVESDITKGLPSLQIVGLANKAIEEAKERVKSAIANSLLEYPSRRITVNLAPAELPKYGTHYDLPIALAILASSGQIRQKELENNVFAGELALDGSIRPILCAITVAETAKRVGAKRIYLPVENAPQAQLLSSIEVIGISSLKDIYLHLKGEKILQQYRHQVHRRVTEPSTPLLDDIYGQEQAKRALIVAAAGHHNILFTGLPGAGKTMLAKALANLLPTLDVDEQLLVTKLHALAGLTEGDIITERPFRSPHHSSSMVAITGGGSQIKPGEVSLAHLGVLFLDEIPEYSRVVLEALRQPLEDRVISISRANAKATFPANFMLVATMNPCPCGFYGDQTRECTCSQAQVLAYRKRLSGPLLDRIDMIIPISRIPTEKLLLSDELSSKQHSEAQSSIISARNVQIKRYGSSHKNNSSLSTSDIRRYVPLKQSEKLFLDTAANRLGLTARGYFKILRVARTIADLEGSSSVSIPHIAEALQYRQSA</sequence>
<gene>
    <name evidence="3" type="ORF">L336_0683</name>
</gene>
<dbReference type="InterPro" id="IPR020568">
    <property type="entry name" value="Ribosomal_Su5_D2-typ_SF"/>
</dbReference>
<evidence type="ECO:0000259" key="2">
    <source>
        <dbReference type="SMART" id="SM00382"/>
    </source>
</evidence>
<dbReference type="InterPro" id="IPR003593">
    <property type="entry name" value="AAA+_ATPase"/>
</dbReference>
<name>R4PLB7_9BACT</name>
<evidence type="ECO:0000313" key="4">
    <source>
        <dbReference type="Proteomes" id="UP000013893"/>
    </source>
</evidence>
<evidence type="ECO:0000313" key="3">
    <source>
        <dbReference type="EMBL" id="AGL62388.1"/>
    </source>
</evidence>
<dbReference type="InterPro" id="IPR000523">
    <property type="entry name" value="Mg_chelatse_chII-like_cat_dom"/>
</dbReference>
<dbReference type="PANTHER" id="PTHR32039:SF7">
    <property type="entry name" value="COMPETENCE PROTEIN COMM"/>
    <property type="match status" value="1"/>
</dbReference>
<dbReference type="PATRIC" id="fig|1332188.3.peg.675"/>
<feature type="domain" description="AAA+ ATPase" evidence="2">
    <location>
        <begin position="219"/>
        <end position="400"/>
    </location>
</feature>
<dbReference type="Proteomes" id="UP000013893">
    <property type="component" value="Chromosome"/>
</dbReference>
<dbReference type="InterPro" id="IPR014721">
    <property type="entry name" value="Ribsml_uS5_D2-typ_fold_subgr"/>
</dbReference>
<proteinExistence type="inferred from homology"/>
<reference evidence="3 4" key="1">
    <citation type="journal article" date="2013" name="Nat. Biotechnol.">
        <title>Genome sequences of rare, uncultured bacteria obtained by differential coverage binning of multiple metagenomes.</title>
        <authorList>
            <person name="Albertsen M."/>
            <person name="Hugenholtz P."/>
            <person name="Skarshewski A."/>
            <person name="Nielsen K.L."/>
            <person name="Tyson G.W."/>
            <person name="Nielsen P.H."/>
        </authorList>
    </citation>
    <scope>NUCLEOTIDE SEQUENCE [LARGE SCALE GENOMIC DNA]</scope>
    <source>
        <strain evidence="3">TM71</strain>
    </source>
</reference>
<dbReference type="EMBL" id="CP005957">
    <property type="protein sequence ID" value="AGL62388.1"/>
    <property type="molecule type" value="Genomic_DNA"/>
</dbReference>
<dbReference type="Pfam" id="PF13335">
    <property type="entry name" value="Mg_chelatase_C"/>
    <property type="match status" value="1"/>
</dbReference>
<comment type="similarity">
    <text evidence="1">Belongs to the Mg-chelatase subunits D/I family. ComM subfamily.</text>
</comment>
<dbReference type="SUPFAM" id="SSF54211">
    <property type="entry name" value="Ribosomal protein S5 domain 2-like"/>
    <property type="match status" value="1"/>
</dbReference>
<organism evidence="3 4">
    <name type="scientific">Candidatus Saccharimonas aalborgensis</name>
    <dbReference type="NCBI Taxonomy" id="1332188"/>
    <lineage>
        <taxon>Bacteria</taxon>
        <taxon>Candidatus Saccharimonadota</taxon>
        <taxon>Candidatus Saccharimonadia</taxon>
        <taxon>Candidatus Saccharimonadales</taxon>
        <taxon>Candidatus Saccharimonadaceae</taxon>
        <taxon>Candidatus Saccharimonas</taxon>
    </lineage>
</organism>
<keyword evidence="4" id="KW-1185">Reference proteome</keyword>